<dbReference type="SMART" id="SM00388">
    <property type="entry name" value="HisKA"/>
    <property type="match status" value="1"/>
</dbReference>
<protein>
    <recommendedName>
        <fullName evidence="3">histidine kinase</fullName>
        <ecNumber evidence="3">2.7.13.3</ecNumber>
    </recommendedName>
</protein>
<dbReference type="PANTHER" id="PTHR45569">
    <property type="entry name" value="SENSOR PROTEIN KDPD"/>
    <property type="match status" value="1"/>
</dbReference>
<dbReference type="CDD" id="cd00082">
    <property type="entry name" value="HisKA"/>
    <property type="match status" value="1"/>
</dbReference>
<dbReference type="FunFam" id="1.10.287.130:FF:000027">
    <property type="entry name" value="Sensor histidine kinase KdpD"/>
    <property type="match status" value="1"/>
</dbReference>
<dbReference type="InterPro" id="IPR038318">
    <property type="entry name" value="KdpD_sf"/>
</dbReference>
<dbReference type="InterPro" id="IPR014729">
    <property type="entry name" value="Rossmann-like_a/b/a_fold"/>
</dbReference>
<dbReference type="Gene3D" id="3.30.565.10">
    <property type="entry name" value="Histidine kinase-like ATPase, C-terminal domain"/>
    <property type="match status" value="1"/>
</dbReference>
<dbReference type="EC" id="2.7.13.3" evidence="3"/>
<dbReference type="RefSeq" id="WP_123494487.1">
    <property type="nucleotide sequence ID" value="NZ_MOBL01000003.1"/>
</dbReference>
<dbReference type="Pfam" id="PF13493">
    <property type="entry name" value="DUF4118"/>
    <property type="match status" value="1"/>
</dbReference>
<keyword evidence="9" id="KW-0067">ATP-binding</keyword>
<evidence type="ECO:0000256" key="2">
    <source>
        <dbReference type="ARBA" id="ARBA00004141"/>
    </source>
</evidence>
<dbReference type="InterPro" id="IPR036890">
    <property type="entry name" value="HATPase_C_sf"/>
</dbReference>
<dbReference type="SUPFAM" id="SSF55874">
    <property type="entry name" value="ATPase domain of HSP90 chaperone/DNA topoisomerase II/histidine kinase"/>
    <property type="match status" value="1"/>
</dbReference>
<keyword evidence="7" id="KW-0547">Nucleotide-binding</keyword>
<dbReference type="InterPro" id="IPR006016">
    <property type="entry name" value="UspA"/>
</dbReference>
<dbReference type="SUPFAM" id="SSF47384">
    <property type="entry name" value="Homodimeric domain of signal transducing histidine kinase"/>
    <property type="match status" value="1"/>
</dbReference>
<dbReference type="GO" id="GO:0000155">
    <property type="term" value="F:phosphorelay sensor kinase activity"/>
    <property type="evidence" value="ECO:0007669"/>
    <property type="project" value="InterPro"/>
</dbReference>
<evidence type="ECO:0000256" key="4">
    <source>
        <dbReference type="ARBA" id="ARBA00022553"/>
    </source>
</evidence>
<dbReference type="PROSITE" id="PS50109">
    <property type="entry name" value="HIS_KIN"/>
    <property type="match status" value="1"/>
</dbReference>
<dbReference type="InterPro" id="IPR027417">
    <property type="entry name" value="P-loop_NTPase"/>
</dbReference>
<dbReference type="SMART" id="SM00387">
    <property type="entry name" value="HATPase_c"/>
    <property type="match status" value="1"/>
</dbReference>
<dbReference type="Pfam" id="PF02702">
    <property type="entry name" value="KdpD"/>
    <property type="match status" value="1"/>
</dbReference>
<keyword evidence="8 16" id="KW-0418">Kinase</keyword>
<evidence type="ECO:0000259" key="15">
    <source>
        <dbReference type="PROSITE" id="PS50109"/>
    </source>
</evidence>
<evidence type="ECO:0000256" key="7">
    <source>
        <dbReference type="ARBA" id="ARBA00022741"/>
    </source>
</evidence>
<dbReference type="EMBL" id="MOBL01000003">
    <property type="protein sequence ID" value="RON36313.1"/>
    <property type="molecule type" value="Genomic_DNA"/>
</dbReference>
<evidence type="ECO:0000256" key="1">
    <source>
        <dbReference type="ARBA" id="ARBA00000085"/>
    </source>
</evidence>
<evidence type="ECO:0000256" key="3">
    <source>
        <dbReference type="ARBA" id="ARBA00012438"/>
    </source>
</evidence>
<dbReference type="Gene3D" id="3.30.450.40">
    <property type="match status" value="1"/>
</dbReference>
<evidence type="ECO:0000256" key="10">
    <source>
        <dbReference type="ARBA" id="ARBA00022989"/>
    </source>
</evidence>
<feature type="transmembrane region" description="Helical" evidence="14">
    <location>
        <begin position="466"/>
        <end position="484"/>
    </location>
</feature>
<evidence type="ECO:0000256" key="11">
    <source>
        <dbReference type="ARBA" id="ARBA00023012"/>
    </source>
</evidence>
<dbReference type="InterPro" id="IPR003661">
    <property type="entry name" value="HisK_dim/P_dom"/>
</dbReference>
<keyword evidence="5" id="KW-0808">Transferase</keyword>
<dbReference type="GO" id="GO:0005886">
    <property type="term" value="C:plasma membrane"/>
    <property type="evidence" value="ECO:0007669"/>
    <property type="project" value="TreeGrafter"/>
</dbReference>
<keyword evidence="12 14" id="KW-0472">Membrane</keyword>
<feature type="transmembrane region" description="Helical" evidence="14">
    <location>
        <begin position="413"/>
        <end position="429"/>
    </location>
</feature>
<dbReference type="InterPro" id="IPR052023">
    <property type="entry name" value="Histidine_kinase_KdpD"/>
</dbReference>
<dbReference type="GO" id="GO:0005737">
    <property type="term" value="C:cytoplasm"/>
    <property type="evidence" value="ECO:0007669"/>
    <property type="project" value="UniProtKB-ARBA"/>
</dbReference>
<evidence type="ECO:0000256" key="5">
    <source>
        <dbReference type="ARBA" id="ARBA00022679"/>
    </source>
</evidence>
<dbReference type="InterPro" id="IPR003852">
    <property type="entry name" value="Sig_transdc_His_kinase_KdpD_N"/>
</dbReference>
<dbReference type="InterPro" id="IPR003594">
    <property type="entry name" value="HATPase_dom"/>
</dbReference>
<evidence type="ECO:0000256" key="6">
    <source>
        <dbReference type="ARBA" id="ARBA00022692"/>
    </source>
</evidence>
<keyword evidence="11" id="KW-0902">Two-component regulatory system</keyword>
<evidence type="ECO:0000256" key="14">
    <source>
        <dbReference type="SAM" id="Phobius"/>
    </source>
</evidence>
<dbReference type="SUPFAM" id="SSF52540">
    <property type="entry name" value="P-loop containing nucleoside triphosphate hydrolases"/>
    <property type="match status" value="1"/>
</dbReference>
<feature type="domain" description="Histidine kinase" evidence="15">
    <location>
        <begin position="658"/>
        <end position="875"/>
    </location>
</feature>
<dbReference type="GO" id="GO:0005524">
    <property type="term" value="F:ATP binding"/>
    <property type="evidence" value="ECO:0007669"/>
    <property type="project" value="UniProtKB-KW"/>
</dbReference>
<comment type="caution">
    <text evidence="16">The sequence shown here is derived from an EMBL/GenBank/DDBJ whole genome shotgun (WGS) entry which is preliminary data.</text>
</comment>
<dbReference type="Gene3D" id="1.20.120.620">
    <property type="entry name" value="Backbone structure of the membrane domain of e. Coli histidine kinase receptor kdpd"/>
    <property type="match status" value="1"/>
</dbReference>
<dbReference type="FunFam" id="3.30.565.10:FF:000042">
    <property type="entry name" value="Two-component sensor histidine kinase KdpD"/>
    <property type="match status" value="1"/>
</dbReference>
<organism evidence="16 17">
    <name type="scientific">Pseudomonas frederiksbergensis</name>
    <dbReference type="NCBI Taxonomy" id="104087"/>
    <lineage>
        <taxon>Bacteria</taxon>
        <taxon>Pseudomonadati</taxon>
        <taxon>Pseudomonadota</taxon>
        <taxon>Gammaproteobacteria</taxon>
        <taxon>Pseudomonadales</taxon>
        <taxon>Pseudomonadaceae</taxon>
        <taxon>Pseudomonas</taxon>
    </lineage>
</organism>
<gene>
    <name evidence="16" type="ORF">BK661_02695</name>
</gene>
<evidence type="ECO:0000256" key="9">
    <source>
        <dbReference type="ARBA" id="ARBA00022840"/>
    </source>
</evidence>
<dbReference type="InterPro" id="IPR036097">
    <property type="entry name" value="HisK_dim/P_sf"/>
</dbReference>
<dbReference type="InterPro" id="IPR025201">
    <property type="entry name" value="KdpD_TM"/>
</dbReference>
<dbReference type="InterPro" id="IPR029016">
    <property type="entry name" value="GAF-like_dom_sf"/>
</dbReference>
<comment type="subcellular location">
    <subcellularLocation>
        <location evidence="2">Membrane</location>
        <topology evidence="2">Multi-pass membrane protein</topology>
    </subcellularLocation>
</comment>
<comment type="catalytic activity">
    <reaction evidence="1">
        <text>ATP + protein L-histidine = ADP + protein N-phospho-L-histidine.</text>
        <dbReference type="EC" id="2.7.13.3"/>
    </reaction>
</comment>
<evidence type="ECO:0000256" key="13">
    <source>
        <dbReference type="ARBA" id="ARBA00057300"/>
    </source>
</evidence>
<evidence type="ECO:0000256" key="12">
    <source>
        <dbReference type="ARBA" id="ARBA00023136"/>
    </source>
</evidence>
<dbReference type="Proteomes" id="UP000283260">
    <property type="component" value="Unassembled WGS sequence"/>
</dbReference>
<dbReference type="GO" id="GO:0042802">
    <property type="term" value="F:identical protein binding"/>
    <property type="evidence" value="ECO:0007669"/>
    <property type="project" value="UniProtKB-ARBA"/>
</dbReference>
<sequence length="883" mass="96237">MSDSGRADALLADLPRDGRGRLKVFLGAAPGVGKTYAMLQAAHTQLRQGVKVMAGVVETHGRAETEALLAGLPQQPLVRSEYRGVMLEEMDLDGLLAAKPKLVLVDELAHSNAPGSRHAKRWQDIQELLAAGIDVFTTVNVQHLESLNDQVRGITGVQVRETLPDWVLQEAYELLLIDLPSRELLERLRDGKVYVPEQARAAIDAFFTQTNLTALRELAMQTAAAQVDNDLAQGYRQLGQAAPAVRGRLLVGVDGDAQAERLVRHASRVAQRRHLPWSLVHVDNGRVRDEQSRLRLQSAQQLAERLGGEVVLLRAGEVAKTLIQHAAERRASLVLVGQSRQRLRRRLFGGGLASRLLRDARGLEINVLDSDQEQHQPRQRSAQSLVWFDYALALLATVLASALAWAVSSVLPLPNISLVFLAAVLLVAVRSSLGPALACAALSFLTYDFLFIPPTFSFSIQREEDVLTLLFFLLMAALTGNLAARQRRQLQALRDTQEETSELLDLSRKLTAATDRQAVVSAAAQHLNGWTDLKLCLLNRDGQSGWKVETGGPLEFSEAERAAADWAWQHDQPAGAGTGTLPFGRWWWWPLSVDDGPLALLGVCAKEGQTLSGQRRRLLTALSQPLAQALARAQLADDLEAARLHGETEQLRSALLASVSHDLRTPLTSMRGSIDSLLALGEAIPLEDRRELLEGTRDEAERLDRYIQNLLDMTRLGHGALKLARDWVSPADIVGSALNRLRAVLASLQVITEVPAELPLLYVHAALIEQALVNVLENAARFSPPRGRLELRAGATDSELFFSVSDEGPGIPEEDRAKIFDMFYTAARGDRGGQGTGLGLAICQGMVGAHGGRISVADGIEGRGTCITLHLPLQTQPGLDSEA</sequence>
<dbReference type="Gene3D" id="1.10.287.130">
    <property type="match status" value="1"/>
</dbReference>
<evidence type="ECO:0000256" key="8">
    <source>
        <dbReference type="ARBA" id="ARBA00022777"/>
    </source>
</evidence>
<dbReference type="Pfam" id="PF02518">
    <property type="entry name" value="HATPase_c"/>
    <property type="match status" value="1"/>
</dbReference>
<dbReference type="SUPFAM" id="SSF55781">
    <property type="entry name" value="GAF domain-like"/>
    <property type="match status" value="1"/>
</dbReference>
<keyword evidence="6 14" id="KW-0812">Transmembrane</keyword>
<comment type="function">
    <text evidence="13">Member of the two-component regulatory system KdpD/KdpE involved in the regulation of the kdp operon. KdpD may function as a membrane-associated protein kinase that phosphorylates KdpE in response to environmental signals.</text>
</comment>
<feature type="transmembrane region" description="Helical" evidence="14">
    <location>
        <begin position="385"/>
        <end position="407"/>
    </location>
</feature>
<dbReference type="FunFam" id="3.40.50.300:FF:000483">
    <property type="entry name" value="Sensor histidine kinase KdpD"/>
    <property type="match status" value="1"/>
</dbReference>
<reference evidence="16 17" key="1">
    <citation type="submission" date="2016-10" db="EMBL/GenBank/DDBJ databases">
        <title>Comparative genome analysis of multiple Pseudomonas spp. focuses on biocontrol and plant growth promoting traits.</title>
        <authorList>
            <person name="Tao X.-Y."/>
            <person name="Taylor C.G."/>
        </authorList>
    </citation>
    <scope>NUCLEOTIDE SEQUENCE [LARGE SCALE GENOMIC DNA]</scope>
    <source>
        <strain evidence="16 17">94G2</strain>
    </source>
</reference>
<name>A0A423JF57_9PSED</name>
<dbReference type="Pfam" id="PF00512">
    <property type="entry name" value="HisKA"/>
    <property type="match status" value="1"/>
</dbReference>
<dbReference type="AlphaFoldDB" id="A0A423JF57"/>
<dbReference type="InterPro" id="IPR005467">
    <property type="entry name" value="His_kinase_dom"/>
</dbReference>
<keyword evidence="10 14" id="KW-1133">Transmembrane helix</keyword>
<proteinExistence type="predicted"/>
<feature type="transmembrane region" description="Helical" evidence="14">
    <location>
        <begin position="436"/>
        <end position="460"/>
    </location>
</feature>
<evidence type="ECO:0000313" key="17">
    <source>
        <dbReference type="Proteomes" id="UP000283260"/>
    </source>
</evidence>
<dbReference type="PANTHER" id="PTHR45569:SF1">
    <property type="entry name" value="SENSOR PROTEIN KDPD"/>
    <property type="match status" value="1"/>
</dbReference>
<dbReference type="PRINTS" id="PR00344">
    <property type="entry name" value="BCTRLSENSOR"/>
</dbReference>
<dbReference type="InterPro" id="IPR004358">
    <property type="entry name" value="Sig_transdc_His_kin-like_C"/>
</dbReference>
<accession>A0A423JF57</accession>
<dbReference type="SUPFAM" id="SSF52402">
    <property type="entry name" value="Adenine nucleotide alpha hydrolases-like"/>
    <property type="match status" value="1"/>
</dbReference>
<evidence type="ECO:0000313" key="16">
    <source>
        <dbReference type="EMBL" id="RON36313.1"/>
    </source>
</evidence>
<dbReference type="Gene3D" id="3.40.50.620">
    <property type="entry name" value="HUPs"/>
    <property type="match status" value="1"/>
</dbReference>
<dbReference type="CDD" id="cd00075">
    <property type="entry name" value="HATPase"/>
    <property type="match status" value="1"/>
</dbReference>
<keyword evidence="4" id="KW-0597">Phosphoprotein</keyword>
<dbReference type="Pfam" id="PF00582">
    <property type="entry name" value="Usp"/>
    <property type="match status" value="1"/>
</dbReference>
<dbReference type="Gene3D" id="3.40.50.300">
    <property type="entry name" value="P-loop containing nucleotide triphosphate hydrolases"/>
    <property type="match status" value="1"/>
</dbReference>